<evidence type="ECO:0000313" key="2">
    <source>
        <dbReference type="Proteomes" id="UP000075424"/>
    </source>
</evidence>
<name>A0A150MRX3_GEOSE</name>
<evidence type="ECO:0000313" key="1">
    <source>
        <dbReference type="EMBL" id="KYD27204.1"/>
    </source>
</evidence>
<reference evidence="1 2" key="1">
    <citation type="submission" date="2016-01" db="EMBL/GenBank/DDBJ databases">
        <title>Draft Genome Sequences of Seven Thermophilic Sporeformers Isolated from Foods.</title>
        <authorList>
            <person name="Berendsen E.M."/>
            <person name="Wells-Bennik M.H."/>
            <person name="Krawcyk A.O."/>
            <person name="De Jong A."/>
            <person name="Holsappel S."/>
            <person name="Eijlander R.T."/>
            <person name="Kuipers O.P."/>
        </authorList>
    </citation>
    <scope>NUCLEOTIDE SEQUENCE [LARGE SCALE GENOMIC DNA]</scope>
    <source>
        <strain evidence="1 2">B4109</strain>
    </source>
</reference>
<dbReference type="Proteomes" id="UP000075424">
    <property type="component" value="Unassembled WGS sequence"/>
</dbReference>
<dbReference type="PATRIC" id="fig|1422.18.peg.3126"/>
<accession>A0A150MRX3</accession>
<organism evidence="1 2">
    <name type="scientific">Geobacillus stearothermophilus</name>
    <name type="common">Bacillus stearothermophilus</name>
    <dbReference type="NCBI Taxonomy" id="1422"/>
    <lineage>
        <taxon>Bacteria</taxon>
        <taxon>Bacillati</taxon>
        <taxon>Bacillota</taxon>
        <taxon>Bacilli</taxon>
        <taxon>Bacillales</taxon>
        <taxon>Anoxybacillaceae</taxon>
        <taxon>Geobacillus</taxon>
    </lineage>
</organism>
<protein>
    <submittedName>
        <fullName evidence="1">Uncharacterized protein</fullName>
    </submittedName>
</protein>
<dbReference type="AlphaFoldDB" id="A0A150MRX3"/>
<gene>
    <name evidence="1" type="ORF">B4109_0574</name>
</gene>
<comment type="caution">
    <text evidence="1">The sequence shown here is derived from an EMBL/GenBank/DDBJ whole genome shotgun (WGS) entry which is preliminary data.</text>
</comment>
<dbReference type="EMBL" id="LQYV01000056">
    <property type="protein sequence ID" value="KYD27204.1"/>
    <property type="molecule type" value="Genomic_DNA"/>
</dbReference>
<sequence length="79" mass="9415">MEEIQRLRKLHQGFIHIRPVFPEREREAAAETDRKPLSLVEMFRRFYERQTGGQTPDEELVRLFLELAADEKEGEGEEE</sequence>
<proteinExistence type="predicted"/>